<evidence type="ECO:0000256" key="5">
    <source>
        <dbReference type="ARBA" id="ARBA00022989"/>
    </source>
</evidence>
<keyword evidence="3" id="KW-1003">Cell membrane</keyword>
<dbReference type="PANTHER" id="PTHR23517:SF3">
    <property type="entry name" value="INTEGRAL MEMBRANE TRANSPORT PROTEIN"/>
    <property type="match status" value="1"/>
</dbReference>
<feature type="transmembrane region" description="Helical" evidence="7">
    <location>
        <begin position="173"/>
        <end position="192"/>
    </location>
</feature>
<dbReference type="InterPro" id="IPR011701">
    <property type="entry name" value="MFS"/>
</dbReference>
<reference evidence="10" key="1">
    <citation type="submission" date="2016-10" db="EMBL/GenBank/DDBJ databases">
        <authorList>
            <person name="Varghese N."/>
            <person name="Submissions S."/>
        </authorList>
    </citation>
    <scope>NUCLEOTIDE SEQUENCE [LARGE SCALE GENOMIC DNA]</scope>
    <source>
        <strain evidence="10">DSM 43163</strain>
    </source>
</reference>
<dbReference type="Proteomes" id="UP000236723">
    <property type="component" value="Unassembled WGS sequence"/>
</dbReference>
<evidence type="ECO:0000313" key="9">
    <source>
        <dbReference type="EMBL" id="SEG94883.1"/>
    </source>
</evidence>
<keyword evidence="10" id="KW-1185">Reference proteome</keyword>
<evidence type="ECO:0000256" key="6">
    <source>
        <dbReference type="ARBA" id="ARBA00023136"/>
    </source>
</evidence>
<dbReference type="AlphaFoldDB" id="A0A1H6EC84"/>
<dbReference type="InterPro" id="IPR050171">
    <property type="entry name" value="MFS_Transporters"/>
</dbReference>
<keyword evidence="5 7" id="KW-1133">Transmembrane helix</keyword>
<dbReference type="InterPro" id="IPR020846">
    <property type="entry name" value="MFS_dom"/>
</dbReference>
<dbReference type="PANTHER" id="PTHR23517">
    <property type="entry name" value="RESISTANCE PROTEIN MDTM, PUTATIVE-RELATED-RELATED"/>
    <property type="match status" value="1"/>
</dbReference>
<evidence type="ECO:0000256" key="3">
    <source>
        <dbReference type="ARBA" id="ARBA00022475"/>
    </source>
</evidence>
<accession>A0A1H6EC84</accession>
<dbReference type="RefSeq" id="WP_103944991.1">
    <property type="nucleotide sequence ID" value="NZ_FNVO01000054.1"/>
</dbReference>
<evidence type="ECO:0000256" key="7">
    <source>
        <dbReference type="SAM" id="Phobius"/>
    </source>
</evidence>
<feature type="transmembrane region" description="Helical" evidence="7">
    <location>
        <begin position="12"/>
        <end position="31"/>
    </location>
</feature>
<dbReference type="Pfam" id="PF07690">
    <property type="entry name" value="MFS_1"/>
    <property type="match status" value="1"/>
</dbReference>
<keyword evidence="2" id="KW-0813">Transport</keyword>
<evidence type="ECO:0000313" key="10">
    <source>
        <dbReference type="Proteomes" id="UP000236723"/>
    </source>
</evidence>
<sequence length="207" mass="21036">MNGVGHFDSGRRLGRCASFVLLVCANVPMMATVSAPSPLYPLYRERWGFSVMMPTVIFAVYVAGLLGALLTVGSLSDHPGRRPALVAALLVAAAGTANFWTADGVGALLIARVAQGLAIGTATGALAAGLVEFALGERPRLGPTMTAVGPSVGMAIGAGAVGLLVQATTRPDAYVFPLLTLAFVSLAVVVLATPETHPRRAGGLASL</sequence>
<feature type="transmembrane region" description="Helical" evidence="7">
    <location>
        <begin position="84"/>
        <end position="101"/>
    </location>
</feature>
<protein>
    <submittedName>
        <fullName evidence="9">Major Facilitator Superfamily protein</fullName>
    </submittedName>
</protein>
<dbReference type="GO" id="GO:0005886">
    <property type="term" value="C:plasma membrane"/>
    <property type="evidence" value="ECO:0007669"/>
    <property type="project" value="UniProtKB-SubCell"/>
</dbReference>
<proteinExistence type="predicted"/>
<dbReference type="SUPFAM" id="SSF103473">
    <property type="entry name" value="MFS general substrate transporter"/>
    <property type="match status" value="1"/>
</dbReference>
<name>A0A1H6EC84_9ACTN</name>
<evidence type="ECO:0000259" key="8">
    <source>
        <dbReference type="PROSITE" id="PS50850"/>
    </source>
</evidence>
<feature type="domain" description="Major facilitator superfamily (MFS) profile" evidence="8">
    <location>
        <begin position="1"/>
        <end position="207"/>
    </location>
</feature>
<dbReference type="EMBL" id="FNVO01000054">
    <property type="protein sequence ID" value="SEG94883.1"/>
    <property type="molecule type" value="Genomic_DNA"/>
</dbReference>
<keyword evidence="4 7" id="KW-0812">Transmembrane</keyword>
<comment type="subcellular location">
    <subcellularLocation>
        <location evidence="1">Cell membrane</location>
        <topology evidence="1">Multi-pass membrane protein</topology>
    </subcellularLocation>
</comment>
<gene>
    <name evidence="9" type="ORF">SAMN04489712_1543</name>
</gene>
<feature type="transmembrane region" description="Helical" evidence="7">
    <location>
        <begin position="113"/>
        <end position="135"/>
    </location>
</feature>
<dbReference type="InterPro" id="IPR036259">
    <property type="entry name" value="MFS_trans_sf"/>
</dbReference>
<evidence type="ECO:0000256" key="1">
    <source>
        <dbReference type="ARBA" id="ARBA00004651"/>
    </source>
</evidence>
<dbReference type="PROSITE" id="PS50850">
    <property type="entry name" value="MFS"/>
    <property type="match status" value="1"/>
</dbReference>
<keyword evidence="6 7" id="KW-0472">Membrane</keyword>
<feature type="transmembrane region" description="Helical" evidence="7">
    <location>
        <begin position="51"/>
        <end position="72"/>
    </location>
</feature>
<evidence type="ECO:0000256" key="4">
    <source>
        <dbReference type="ARBA" id="ARBA00022692"/>
    </source>
</evidence>
<feature type="transmembrane region" description="Helical" evidence="7">
    <location>
        <begin position="147"/>
        <end position="167"/>
    </location>
</feature>
<dbReference type="GO" id="GO:0022857">
    <property type="term" value="F:transmembrane transporter activity"/>
    <property type="evidence" value="ECO:0007669"/>
    <property type="project" value="InterPro"/>
</dbReference>
<dbReference type="Gene3D" id="1.20.1250.20">
    <property type="entry name" value="MFS general substrate transporter like domains"/>
    <property type="match status" value="1"/>
</dbReference>
<organism evidence="9 10">
    <name type="scientific">Thermomonospora echinospora</name>
    <dbReference type="NCBI Taxonomy" id="1992"/>
    <lineage>
        <taxon>Bacteria</taxon>
        <taxon>Bacillati</taxon>
        <taxon>Actinomycetota</taxon>
        <taxon>Actinomycetes</taxon>
        <taxon>Streptosporangiales</taxon>
        <taxon>Thermomonosporaceae</taxon>
        <taxon>Thermomonospora</taxon>
    </lineage>
</organism>
<dbReference type="OrthoDB" id="3177957at2"/>
<evidence type="ECO:0000256" key="2">
    <source>
        <dbReference type="ARBA" id="ARBA00022448"/>
    </source>
</evidence>